<organism evidence="7">
    <name type="scientific">candidate division TA06 bacterium ADurb.Bin131</name>
    <dbReference type="NCBI Taxonomy" id="1852827"/>
    <lineage>
        <taxon>Bacteria</taxon>
        <taxon>Bacteria division TA06</taxon>
    </lineage>
</organism>
<keyword evidence="4 7" id="KW-0456">Lyase</keyword>
<feature type="domain" description="Argininosuccinate lyase C-terminal" evidence="6">
    <location>
        <begin position="365"/>
        <end position="431"/>
    </location>
</feature>
<dbReference type="InterPro" id="IPR008948">
    <property type="entry name" value="L-Aspartase-like"/>
</dbReference>
<dbReference type="InterPro" id="IPR000362">
    <property type="entry name" value="Fumarate_lyase_fam"/>
</dbReference>
<dbReference type="Pfam" id="PF00206">
    <property type="entry name" value="Lyase_1"/>
    <property type="match status" value="1"/>
</dbReference>
<comment type="subcellular location">
    <subcellularLocation>
        <location evidence="4">Cytoplasm</location>
    </subcellularLocation>
</comment>
<dbReference type="UniPathway" id="UPA00068">
    <property type="reaction ID" value="UER00114"/>
</dbReference>
<keyword evidence="4" id="KW-0028">Amino-acid biosynthesis</keyword>
<dbReference type="FunFam" id="1.20.200.10:FF:000015">
    <property type="entry name" value="argininosuccinate lyase isoform X2"/>
    <property type="match status" value="1"/>
</dbReference>
<dbReference type="HAMAP" id="MF_00006">
    <property type="entry name" value="Arg_succ_lyase"/>
    <property type="match status" value="1"/>
</dbReference>
<dbReference type="SUPFAM" id="SSF48557">
    <property type="entry name" value="L-aspartase-like"/>
    <property type="match status" value="1"/>
</dbReference>
<reference evidence="7" key="1">
    <citation type="submission" date="2017-02" db="EMBL/GenBank/DDBJ databases">
        <title>Delving into the versatile metabolic prowess of the omnipresent phylum Bacteroidetes.</title>
        <authorList>
            <person name="Nobu M.K."/>
            <person name="Mei R."/>
            <person name="Narihiro T."/>
            <person name="Kuroda K."/>
            <person name="Liu W.-T."/>
        </authorList>
    </citation>
    <scope>NUCLEOTIDE SEQUENCE</scope>
    <source>
        <strain evidence="7">ADurb.Bin131</strain>
    </source>
</reference>
<dbReference type="Pfam" id="PF14698">
    <property type="entry name" value="ASL_C2"/>
    <property type="match status" value="1"/>
</dbReference>
<dbReference type="PANTHER" id="PTHR43814">
    <property type="entry name" value="ARGININOSUCCINATE LYASE"/>
    <property type="match status" value="1"/>
</dbReference>
<dbReference type="InterPro" id="IPR024083">
    <property type="entry name" value="Fumarase/histidase_N"/>
</dbReference>
<evidence type="ECO:0000256" key="1">
    <source>
        <dbReference type="ARBA" id="ARBA00004941"/>
    </source>
</evidence>
<proteinExistence type="inferred from homology"/>
<dbReference type="PANTHER" id="PTHR43814:SF1">
    <property type="entry name" value="ARGININOSUCCINATE LYASE"/>
    <property type="match status" value="1"/>
</dbReference>
<dbReference type="AlphaFoldDB" id="A0A1V6C4E4"/>
<dbReference type="NCBIfam" id="TIGR00838">
    <property type="entry name" value="argH"/>
    <property type="match status" value="1"/>
</dbReference>
<evidence type="ECO:0000259" key="6">
    <source>
        <dbReference type="Pfam" id="PF14698"/>
    </source>
</evidence>
<dbReference type="Proteomes" id="UP000485562">
    <property type="component" value="Unassembled WGS sequence"/>
</dbReference>
<evidence type="ECO:0000256" key="3">
    <source>
        <dbReference type="ARBA" id="ARBA00022571"/>
    </source>
</evidence>
<dbReference type="PRINTS" id="PR00149">
    <property type="entry name" value="FUMRATELYASE"/>
</dbReference>
<comment type="caution">
    <text evidence="7">The sequence shown here is derived from an EMBL/GenBank/DDBJ whole genome shotgun (WGS) entry which is preliminary data.</text>
</comment>
<name>A0A1V6C4E4_UNCT6</name>
<sequence length="458" mass="51958">MNYLWTGRLKGNLHEIAKKYTFSLEIDKNLASFDVVGSIAHVEMLVKQKIISKKDGTTIISALKKILDEINKGIFKFKEDDEDIHTAVERRLTEIIGTTGGKIHTARSRNDQIVFDEKIYLKYILPEIKSNIALLQKTILKRAEEGFGFCMPEMTHLQPAQPVLFSHHLIAYISMLERDRERISDALKRVDISPLGACACAGTSFNIDTEYTAKKLGFSRVFSNSIDVVSDRDFILEVLADFGILMVHLSRMAEELILWHSPFFGFVDLPEDFCTGSSIMPQKKNPDVLELLRGKTSVVIGDISGIFTLMKGLPFSYNRDLQEDKRFMFEVCEITILSALVMAEIIRKTHFKFSRMEEACNYGYIEATDIAEFLAKKGIPFRQAHHIVSEIVGIASEKGLPLSKLDKRVIKEIVCDDDVVNFIKNLDVHKSVKNKKSQGSTGLELVKSEIEKWKNILK</sequence>
<dbReference type="Gene3D" id="1.10.40.30">
    <property type="entry name" value="Fumarase/aspartase (C-terminal domain)"/>
    <property type="match status" value="1"/>
</dbReference>
<protein>
    <recommendedName>
        <fullName evidence="2 4">Argininosuccinate lyase</fullName>
        <shortName evidence="4">ASAL</shortName>
        <ecNumber evidence="2 4">4.3.2.1</ecNumber>
    </recommendedName>
    <alternativeName>
        <fullName evidence="4">Arginosuccinase</fullName>
    </alternativeName>
</protein>
<dbReference type="GO" id="GO:0004056">
    <property type="term" value="F:argininosuccinate lyase activity"/>
    <property type="evidence" value="ECO:0007669"/>
    <property type="project" value="UniProtKB-UniRule"/>
</dbReference>
<dbReference type="CDD" id="cd01359">
    <property type="entry name" value="Argininosuccinate_lyase"/>
    <property type="match status" value="1"/>
</dbReference>
<keyword evidence="4" id="KW-0963">Cytoplasm</keyword>
<dbReference type="InterPro" id="IPR020557">
    <property type="entry name" value="Fumarate_lyase_CS"/>
</dbReference>
<evidence type="ECO:0000313" key="7">
    <source>
        <dbReference type="EMBL" id="OQB71711.1"/>
    </source>
</evidence>
<comment type="pathway">
    <text evidence="1 4">Amino-acid biosynthesis; L-arginine biosynthesis; L-arginine from L-ornithine and carbamoyl phosphate: step 3/3.</text>
</comment>
<gene>
    <name evidence="7" type="primary">argH1</name>
    <name evidence="4" type="synonym">argH</name>
    <name evidence="7" type="ORF">BWX89_01632</name>
</gene>
<dbReference type="InterPro" id="IPR022761">
    <property type="entry name" value="Fumarate_lyase_N"/>
</dbReference>
<comment type="similarity">
    <text evidence="4">Belongs to the lyase 1 family. Argininosuccinate lyase subfamily.</text>
</comment>
<dbReference type="InterPro" id="IPR029419">
    <property type="entry name" value="Arg_succ_lyase_C"/>
</dbReference>
<evidence type="ECO:0000256" key="4">
    <source>
        <dbReference type="HAMAP-Rule" id="MF_00006"/>
    </source>
</evidence>
<dbReference type="PROSITE" id="PS00163">
    <property type="entry name" value="FUMARATE_LYASES"/>
    <property type="match status" value="1"/>
</dbReference>
<dbReference type="Gene3D" id="1.10.275.10">
    <property type="entry name" value="Fumarase/aspartase (N-terminal domain)"/>
    <property type="match status" value="1"/>
</dbReference>
<feature type="domain" description="Fumarate lyase N-terminal" evidence="5">
    <location>
        <begin position="7"/>
        <end position="301"/>
    </location>
</feature>
<accession>A0A1V6C4E4</accession>
<dbReference type="EMBL" id="MWDQ01000150">
    <property type="protein sequence ID" value="OQB71711.1"/>
    <property type="molecule type" value="Genomic_DNA"/>
</dbReference>
<evidence type="ECO:0000259" key="5">
    <source>
        <dbReference type="Pfam" id="PF00206"/>
    </source>
</evidence>
<dbReference type="PRINTS" id="PR00145">
    <property type="entry name" value="ARGSUCLYASE"/>
</dbReference>
<evidence type="ECO:0000256" key="2">
    <source>
        <dbReference type="ARBA" id="ARBA00012338"/>
    </source>
</evidence>
<dbReference type="InterPro" id="IPR009049">
    <property type="entry name" value="Argininosuccinate_lyase"/>
</dbReference>
<dbReference type="GO" id="GO:0042450">
    <property type="term" value="P:L-arginine biosynthetic process via ornithine"/>
    <property type="evidence" value="ECO:0007669"/>
    <property type="project" value="UniProtKB-UniRule"/>
</dbReference>
<comment type="catalytic activity">
    <reaction evidence="4">
        <text>2-(N(omega)-L-arginino)succinate = fumarate + L-arginine</text>
        <dbReference type="Rhea" id="RHEA:24020"/>
        <dbReference type="ChEBI" id="CHEBI:29806"/>
        <dbReference type="ChEBI" id="CHEBI:32682"/>
        <dbReference type="ChEBI" id="CHEBI:57472"/>
        <dbReference type="EC" id="4.3.2.1"/>
    </reaction>
</comment>
<dbReference type="GO" id="GO:0005829">
    <property type="term" value="C:cytosol"/>
    <property type="evidence" value="ECO:0007669"/>
    <property type="project" value="TreeGrafter"/>
</dbReference>
<dbReference type="Gene3D" id="1.20.200.10">
    <property type="entry name" value="Fumarase/aspartase (Central domain)"/>
    <property type="match status" value="1"/>
</dbReference>
<keyword evidence="3 4" id="KW-0055">Arginine biosynthesis</keyword>
<dbReference type="EC" id="4.3.2.1" evidence="2 4"/>